<reference evidence="4 5" key="1">
    <citation type="submission" date="2024-03" db="EMBL/GenBank/DDBJ databases">
        <title>Human intestinal bacterial collection.</title>
        <authorList>
            <person name="Pauvert C."/>
            <person name="Hitch T.C.A."/>
            <person name="Clavel T."/>
        </authorList>
    </citation>
    <scope>NUCLEOTIDE SEQUENCE [LARGE SCALE GENOMIC DNA]</scope>
    <source>
        <strain evidence="4 5">CLA-AP-H34</strain>
    </source>
</reference>
<name>A0ABV1ES08_9FIRM</name>
<dbReference type="Pfam" id="PF13200">
    <property type="entry name" value="DUF4015"/>
    <property type="match status" value="1"/>
</dbReference>
<dbReference type="RefSeq" id="WP_349140039.1">
    <property type="nucleotide sequence ID" value="NZ_JBBMFT010000004.1"/>
</dbReference>
<sequence>MRRYKGYGSYRGRNRGRNVLIVLIVVLLVLLALGIGALIWLDGHVVYSADGVTIDLPFLHGQQPEEDDTPVTVTTPPPATPSPTPTPEPEEPFRGMMLPTSALTDGTAAAQVEAAGANAAIFDMKTDGGQLNYASSLPLAVQTGASATDESLNDAIRQLNDGDVYTVARISCLRDNIVPRAEMPLALHTSAGNWRDWGDYRWLSPFNEQAVDYVCGVCRELAELGFDEILLDNWAFPTQGELSWLQEDDNYDAEGVSQALEEFLQQIDAQLDAFPEVTLSLVTTPTVLEGGTEGGQTLELLSTYADRVLAAPEEGTALPQNGTLEVVSIVEQPGETQESWAVLSVTGE</sequence>
<dbReference type="InterPro" id="IPR017853">
    <property type="entry name" value="GH"/>
</dbReference>
<evidence type="ECO:0000313" key="4">
    <source>
        <dbReference type="EMBL" id="MEQ2456411.1"/>
    </source>
</evidence>
<gene>
    <name evidence="4" type="ORF">WMO45_07745</name>
</gene>
<keyword evidence="5" id="KW-1185">Reference proteome</keyword>
<evidence type="ECO:0000256" key="2">
    <source>
        <dbReference type="SAM" id="Phobius"/>
    </source>
</evidence>
<keyword evidence="2" id="KW-0472">Membrane</keyword>
<dbReference type="GO" id="GO:0016787">
    <property type="term" value="F:hydrolase activity"/>
    <property type="evidence" value="ECO:0007669"/>
    <property type="project" value="UniProtKB-KW"/>
</dbReference>
<feature type="transmembrane region" description="Helical" evidence="2">
    <location>
        <begin position="20"/>
        <end position="41"/>
    </location>
</feature>
<organism evidence="4 5">
    <name type="scientific">Flavonifractor hominis</name>
    <dbReference type="NCBI Taxonomy" id="3133178"/>
    <lineage>
        <taxon>Bacteria</taxon>
        <taxon>Bacillati</taxon>
        <taxon>Bacillota</taxon>
        <taxon>Clostridia</taxon>
        <taxon>Eubacteriales</taxon>
        <taxon>Oscillospiraceae</taxon>
        <taxon>Flavonifractor</taxon>
    </lineage>
</organism>
<keyword evidence="4" id="KW-0378">Hydrolase</keyword>
<dbReference type="InterPro" id="IPR025275">
    <property type="entry name" value="DUF4015"/>
</dbReference>
<proteinExistence type="predicted"/>
<feature type="domain" description="DUF4015" evidence="3">
    <location>
        <begin position="113"/>
        <end position="308"/>
    </location>
</feature>
<evidence type="ECO:0000313" key="5">
    <source>
        <dbReference type="Proteomes" id="UP001440599"/>
    </source>
</evidence>
<comment type="caution">
    <text evidence="4">The sequence shown here is derived from an EMBL/GenBank/DDBJ whole genome shotgun (WGS) entry which is preliminary data.</text>
</comment>
<keyword evidence="2" id="KW-0812">Transmembrane</keyword>
<dbReference type="SUPFAM" id="SSF51445">
    <property type="entry name" value="(Trans)glycosidases"/>
    <property type="match status" value="1"/>
</dbReference>
<feature type="compositionally biased region" description="Pro residues" evidence="1">
    <location>
        <begin position="75"/>
        <end position="87"/>
    </location>
</feature>
<protein>
    <submittedName>
        <fullName evidence="4">Glycoside hydrolase</fullName>
    </submittedName>
</protein>
<evidence type="ECO:0000259" key="3">
    <source>
        <dbReference type="Pfam" id="PF13200"/>
    </source>
</evidence>
<accession>A0ABV1ES08</accession>
<dbReference type="EMBL" id="JBBMFT010000004">
    <property type="protein sequence ID" value="MEQ2456411.1"/>
    <property type="molecule type" value="Genomic_DNA"/>
</dbReference>
<feature type="region of interest" description="Disordered" evidence="1">
    <location>
        <begin position="60"/>
        <end position="93"/>
    </location>
</feature>
<dbReference type="Gene3D" id="3.20.20.80">
    <property type="entry name" value="Glycosidases"/>
    <property type="match status" value="1"/>
</dbReference>
<evidence type="ECO:0000256" key="1">
    <source>
        <dbReference type="SAM" id="MobiDB-lite"/>
    </source>
</evidence>
<dbReference type="Proteomes" id="UP001440599">
    <property type="component" value="Unassembled WGS sequence"/>
</dbReference>
<keyword evidence="2" id="KW-1133">Transmembrane helix</keyword>